<organism evidence="1 2">
    <name type="scientific">Polaribacter sejongensis</name>
    <dbReference type="NCBI Taxonomy" id="985043"/>
    <lineage>
        <taxon>Bacteria</taxon>
        <taxon>Pseudomonadati</taxon>
        <taxon>Bacteroidota</taxon>
        <taxon>Flavobacteriia</taxon>
        <taxon>Flavobacteriales</taxon>
        <taxon>Flavobacteriaceae</taxon>
    </lineage>
</organism>
<reference evidence="1 2" key="1">
    <citation type="journal article" date="2014" name="Int. J. Syst. Evol. Microbiol.">
        <title>Complete genome sequence of Corynebacterium casei LMG S-19264T (=DSM 44701T), isolated from a smear-ripened cheese.</title>
        <authorList>
            <consortium name="US DOE Joint Genome Institute (JGI-PGF)"/>
            <person name="Walter F."/>
            <person name="Albersmeier A."/>
            <person name="Kalinowski J."/>
            <person name="Ruckert C."/>
        </authorList>
    </citation>
    <scope>NUCLEOTIDE SEQUENCE [LARGE SCALE GENOMIC DNA]</scope>
    <source>
        <strain evidence="1 2">CECT 8670</strain>
    </source>
</reference>
<name>A0AAJ1QUQ2_9FLAO</name>
<accession>A0AAJ1QUQ2</accession>
<sequence>MRRFFEKSTFIVALVFVFTAVISCEKDFTDIKSSIISNTKFDTDTLTVKGIVIENSPITSVTSDNISAEPGLYLLGVHTGTNGDYEKIEASIVSQLALSSGLKVIDDENIYGSDTIVVTTIDTAFVKLPYQVTFNDDGTAYELDSIIGDQTKAFNLNVYETSTYLSILNPTEPSKLNGYQSNDVFDKKVTKLNFTSDFKFLPSLTDSIVVKRWLSDETVATQDTVKYFNSTSATIPVPFAVIPLKEDKIKELFLDKYESSDFDSQAAFNDYFRGLILEATGDEGALVSFNFNATVKPSLEVYYTNTVVAGGVIIDTIYKNDSFLLSGVRASTYKMDDKVYPSDKIVLQGAAGSEAKINLFGADTDGNGVADKIEELRARNLLINDASLTFYINQSIDTTAVPYQLFLYKSDENVPPVYSQVKDVYSEGATIFGGLLQRDSNGKKEKYTFRITDYISDLLSGETNYSPTLRLKVINATDLLTVTDTIFKNYNWNPKAVTLFNHEAINGNKKVELKISYSEKKD</sequence>
<evidence type="ECO:0000313" key="2">
    <source>
        <dbReference type="Proteomes" id="UP001228636"/>
    </source>
</evidence>
<proteinExistence type="predicted"/>
<dbReference type="EMBL" id="JAUFQH010000003">
    <property type="protein sequence ID" value="MDN3618405.1"/>
    <property type="molecule type" value="Genomic_DNA"/>
</dbReference>
<gene>
    <name evidence="1" type="ORF">QWY81_02910</name>
</gene>
<evidence type="ECO:0000313" key="1">
    <source>
        <dbReference type="EMBL" id="MDN3618405.1"/>
    </source>
</evidence>
<dbReference type="InterPro" id="IPR025366">
    <property type="entry name" value="DUF4270"/>
</dbReference>
<dbReference type="Pfam" id="PF14092">
    <property type="entry name" value="DUF4270"/>
    <property type="match status" value="1"/>
</dbReference>
<comment type="caution">
    <text evidence="1">The sequence shown here is derived from an EMBL/GenBank/DDBJ whole genome shotgun (WGS) entry which is preliminary data.</text>
</comment>
<dbReference type="Proteomes" id="UP001228636">
    <property type="component" value="Unassembled WGS sequence"/>
</dbReference>
<protein>
    <submittedName>
        <fullName evidence="1">DUF4270 domain-containing protein</fullName>
    </submittedName>
</protein>
<dbReference type="RefSeq" id="WP_261972007.1">
    <property type="nucleotide sequence ID" value="NZ_CP103460.1"/>
</dbReference>
<dbReference type="PROSITE" id="PS51257">
    <property type="entry name" value="PROKAR_LIPOPROTEIN"/>
    <property type="match status" value="1"/>
</dbReference>
<dbReference type="AlphaFoldDB" id="A0AAJ1QUQ2"/>